<protein>
    <recommendedName>
        <fullName evidence="6">Platelet-derived growth factor (PDGF) family profile domain-containing protein</fullName>
    </recommendedName>
</protein>
<name>A0A813VBS5_9BILA</name>
<dbReference type="Gene3D" id="2.10.90.10">
    <property type="entry name" value="Cystine-knot cytokines"/>
    <property type="match status" value="1"/>
</dbReference>
<dbReference type="SMART" id="SM00141">
    <property type="entry name" value="PDGF"/>
    <property type="match status" value="1"/>
</dbReference>
<dbReference type="PANTHER" id="PTHR11633">
    <property type="entry name" value="PLATELET-DERIVED GROWTH FACTOR"/>
    <property type="match status" value="1"/>
</dbReference>
<dbReference type="Proteomes" id="UP000663868">
    <property type="component" value="Unassembled WGS sequence"/>
</dbReference>
<comment type="similarity">
    <text evidence="1 4">Belongs to the PDGF/VEGF growth factor family.</text>
</comment>
<dbReference type="GO" id="GO:0051781">
    <property type="term" value="P:positive regulation of cell division"/>
    <property type="evidence" value="ECO:0007669"/>
    <property type="project" value="UniProtKB-KW"/>
</dbReference>
<dbReference type="PROSITE" id="PS50278">
    <property type="entry name" value="PDGF_2"/>
    <property type="match status" value="1"/>
</dbReference>
<dbReference type="GO" id="GO:0070851">
    <property type="term" value="F:growth factor receptor binding"/>
    <property type="evidence" value="ECO:0007669"/>
    <property type="project" value="TreeGrafter"/>
</dbReference>
<dbReference type="InterPro" id="IPR000072">
    <property type="entry name" value="PDGF/VEGF_dom"/>
</dbReference>
<dbReference type="GO" id="GO:0008083">
    <property type="term" value="F:growth factor activity"/>
    <property type="evidence" value="ECO:0007669"/>
    <property type="project" value="UniProtKB-KW"/>
</dbReference>
<evidence type="ECO:0000256" key="1">
    <source>
        <dbReference type="ARBA" id="ARBA00006686"/>
    </source>
</evidence>
<reference evidence="7" key="1">
    <citation type="submission" date="2021-02" db="EMBL/GenBank/DDBJ databases">
        <authorList>
            <person name="Nowell W R."/>
        </authorList>
    </citation>
    <scope>NUCLEOTIDE SEQUENCE</scope>
</reference>
<dbReference type="PANTHER" id="PTHR11633:SF1">
    <property type="entry name" value="LD28763P"/>
    <property type="match status" value="1"/>
</dbReference>
<sequence length="474" mass="53041">MADAEDPQKITRFRESVDIQEIPRQGHESQSMLDENSKEISGKSKSCVKIFKTKQNIFIMVVLSCVVLGTVSRILFSTENIDDDSLTFNDICEIDTKQCDSRKSLVCNHSRCHCDYSTTYWNTNLLTCLPRVNYSQACQFDNECLPTLICPNISGVCNCSEYLPKLVCNCENTKYYDPILSQCVNRASIYGSCITSANYTCLTSLLCYKEMARKLIIYEIILIILNIYWCDGAISGTRDQIVLANFKAQLSKARTLKQALAIYADSSVNNKHQVAMQTDIRKLEKNIDTQLSGFQLAEDDKLVPYVNGGCLPRITCVPVYTQEVTTGGIIFPNCVEVHRCSGCCQEAQFSCEPTKIEYISFSPIVKFEHGEGSAPPIAALQPFKTENHTECTCKCKLDENACPSSAQILDRELCRCREQACSPQCQAMQRCQLLNTQEKPSCVCKRPIPGQNGARSCSSGYQPDARCRNCTKSP</sequence>
<evidence type="ECO:0000313" key="8">
    <source>
        <dbReference type="EMBL" id="CAF3565676.1"/>
    </source>
</evidence>
<dbReference type="AlphaFoldDB" id="A0A813VBS5"/>
<dbReference type="Proteomes" id="UP000663860">
    <property type="component" value="Unassembled WGS sequence"/>
</dbReference>
<evidence type="ECO:0000313" key="9">
    <source>
        <dbReference type="Proteomes" id="UP000663860"/>
    </source>
</evidence>
<keyword evidence="5" id="KW-0472">Membrane</keyword>
<evidence type="ECO:0000256" key="2">
    <source>
        <dbReference type="ARBA" id="ARBA00023030"/>
    </source>
</evidence>
<evidence type="ECO:0000259" key="6">
    <source>
        <dbReference type="PROSITE" id="PS50278"/>
    </source>
</evidence>
<feature type="domain" description="Platelet-derived growth factor (PDGF) family profile" evidence="6">
    <location>
        <begin position="310"/>
        <end position="398"/>
    </location>
</feature>
<comment type="caution">
    <text evidence="7">The sequence shown here is derived from an EMBL/GenBank/DDBJ whole genome shotgun (WGS) entry which is preliminary data.</text>
</comment>
<dbReference type="GO" id="GO:0005615">
    <property type="term" value="C:extracellular space"/>
    <property type="evidence" value="ECO:0007669"/>
    <property type="project" value="TreeGrafter"/>
</dbReference>
<dbReference type="InterPro" id="IPR029034">
    <property type="entry name" value="Cystine-knot_cytokine"/>
</dbReference>
<accession>A0A813VBS5</accession>
<evidence type="ECO:0000313" key="7">
    <source>
        <dbReference type="EMBL" id="CAF0841088.1"/>
    </source>
</evidence>
<evidence type="ECO:0000256" key="5">
    <source>
        <dbReference type="SAM" id="Phobius"/>
    </source>
</evidence>
<dbReference type="SUPFAM" id="SSF57501">
    <property type="entry name" value="Cystine-knot cytokines"/>
    <property type="match status" value="1"/>
</dbReference>
<feature type="transmembrane region" description="Helical" evidence="5">
    <location>
        <begin position="57"/>
        <end position="76"/>
    </location>
</feature>
<dbReference type="GO" id="GO:0008284">
    <property type="term" value="P:positive regulation of cell population proliferation"/>
    <property type="evidence" value="ECO:0007669"/>
    <property type="project" value="TreeGrafter"/>
</dbReference>
<proteinExistence type="inferred from homology"/>
<organism evidence="7 9">
    <name type="scientific">Adineta steineri</name>
    <dbReference type="NCBI Taxonomy" id="433720"/>
    <lineage>
        <taxon>Eukaryota</taxon>
        <taxon>Metazoa</taxon>
        <taxon>Spiralia</taxon>
        <taxon>Gnathifera</taxon>
        <taxon>Rotifera</taxon>
        <taxon>Eurotatoria</taxon>
        <taxon>Bdelloidea</taxon>
        <taxon>Adinetida</taxon>
        <taxon>Adinetidae</taxon>
        <taxon>Adineta</taxon>
    </lineage>
</organism>
<evidence type="ECO:0000256" key="3">
    <source>
        <dbReference type="ARBA" id="ARBA00023246"/>
    </source>
</evidence>
<dbReference type="GO" id="GO:0016020">
    <property type="term" value="C:membrane"/>
    <property type="evidence" value="ECO:0007669"/>
    <property type="project" value="InterPro"/>
</dbReference>
<evidence type="ECO:0000256" key="4">
    <source>
        <dbReference type="RuleBase" id="RU003818"/>
    </source>
</evidence>
<dbReference type="Pfam" id="PF00341">
    <property type="entry name" value="PDGF"/>
    <property type="match status" value="1"/>
</dbReference>
<gene>
    <name evidence="7" type="ORF">IZO911_LOCUS9070</name>
    <name evidence="8" type="ORF">KXQ929_LOCUS3367</name>
</gene>
<dbReference type="EMBL" id="CAJOBB010000108">
    <property type="protein sequence ID" value="CAF3565676.1"/>
    <property type="molecule type" value="Genomic_DNA"/>
</dbReference>
<keyword evidence="5" id="KW-1133">Transmembrane helix</keyword>
<keyword evidence="3" id="KW-0497">Mitogen</keyword>
<dbReference type="EMBL" id="CAJNOE010000062">
    <property type="protein sequence ID" value="CAF0841088.1"/>
    <property type="molecule type" value="Genomic_DNA"/>
</dbReference>
<keyword evidence="2 4" id="KW-0339">Growth factor</keyword>
<keyword evidence="5" id="KW-0812">Transmembrane</keyword>